<evidence type="ECO:0000313" key="3">
    <source>
        <dbReference type="Proteomes" id="UP001157418"/>
    </source>
</evidence>
<reference evidence="2 3" key="1">
    <citation type="submission" date="2022-01" db="EMBL/GenBank/DDBJ databases">
        <authorList>
            <person name="Xiong W."/>
            <person name="Schranz E."/>
        </authorList>
    </citation>
    <scope>NUCLEOTIDE SEQUENCE [LARGE SCALE GENOMIC DNA]</scope>
</reference>
<dbReference type="Proteomes" id="UP001157418">
    <property type="component" value="Unassembled WGS sequence"/>
</dbReference>
<gene>
    <name evidence="2" type="ORF">LVIROSA_LOCUS10136</name>
</gene>
<comment type="caution">
    <text evidence="2">The sequence shown here is derived from an EMBL/GenBank/DDBJ whole genome shotgun (WGS) entry which is preliminary data.</text>
</comment>
<dbReference type="Gene3D" id="3.30.70.330">
    <property type="match status" value="1"/>
</dbReference>
<feature type="region of interest" description="Disordered" evidence="1">
    <location>
        <begin position="1"/>
        <end position="142"/>
    </location>
</feature>
<sequence length="361" mass="42558">MLRRSSHHRSSPKDGDRSDRHKQRGTRETRERDRDKDRSREDRNGKGRDKDRERERERDRGGDRDKEKDRVRVKREHEREPEKEREERDQGKEKEHERPHRSGSRSERHGSERDREKSRDREVKDKEKEKEKESEIREPDRDRESRYFSMLLWSLYFLLVLIVCDQQSNIKPCSKVGSTPVAKTRQLAAKQPNTSKAEINSLPNLEDKKNMGSIKDHSNKDNGKESALNLEDKENMRSLEHRSNEDDEMKLSPCSSPLGNFFITKEKQGTRLYLDLHIVNHETELGKAFTTRYHPQFFFIQRTTEHMIRVGFHQLGPCSLKITYSAHTDLSVKFQSHRSRDYTNPMLPVASSTIDAIGQAI</sequence>
<accession>A0AAU9M4A4</accession>
<feature type="compositionally biased region" description="Basic and acidic residues" evidence="1">
    <location>
        <begin position="205"/>
        <end position="235"/>
    </location>
</feature>
<feature type="region of interest" description="Disordered" evidence="1">
    <location>
        <begin position="185"/>
        <end position="235"/>
    </location>
</feature>
<evidence type="ECO:0000256" key="1">
    <source>
        <dbReference type="SAM" id="MobiDB-lite"/>
    </source>
</evidence>
<name>A0AAU9M4A4_9ASTR</name>
<dbReference type="AlphaFoldDB" id="A0AAU9M4A4"/>
<organism evidence="2 3">
    <name type="scientific">Lactuca virosa</name>
    <dbReference type="NCBI Taxonomy" id="75947"/>
    <lineage>
        <taxon>Eukaryota</taxon>
        <taxon>Viridiplantae</taxon>
        <taxon>Streptophyta</taxon>
        <taxon>Embryophyta</taxon>
        <taxon>Tracheophyta</taxon>
        <taxon>Spermatophyta</taxon>
        <taxon>Magnoliopsida</taxon>
        <taxon>eudicotyledons</taxon>
        <taxon>Gunneridae</taxon>
        <taxon>Pentapetalae</taxon>
        <taxon>asterids</taxon>
        <taxon>campanulids</taxon>
        <taxon>Asterales</taxon>
        <taxon>Asteraceae</taxon>
        <taxon>Cichorioideae</taxon>
        <taxon>Cichorieae</taxon>
        <taxon>Lactucinae</taxon>
        <taxon>Lactuca</taxon>
    </lineage>
</organism>
<protein>
    <submittedName>
        <fullName evidence="2">Uncharacterized protein</fullName>
    </submittedName>
</protein>
<proteinExistence type="predicted"/>
<dbReference type="EMBL" id="CAKMRJ010001112">
    <property type="protein sequence ID" value="CAH1422828.1"/>
    <property type="molecule type" value="Genomic_DNA"/>
</dbReference>
<feature type="compositionally biased region" description="Polar residues" evidence="1">
    <location>
        <begin position="191"/>
        <end position="203"/>
    </location>
</feature>
<evidence type="ECO:0000313" key="2">
    <source>
        <dbReference type="EMBL" id="CAH1422828.1"/>
    </source>
</evidence>
<feature type="compositionally biased region" description="Basic residues" evidence="1">
    <location>
        <begin position="1"/>
        <end position="10"/>
    </location>
</feature>
<feature type="compositionally biased region" description="Basic and acidic residues" evidence="1">
    <location>
        <begin position="11"/>
        <end position="142"/>
    </location>
</feature>
<keyword evidence="3" id="KW-1185">Reference proteome</keyword>
<dbReference type="InterPro" id="IPR012677">
    <property type="entry name" value="Nucleotide-bd_a/b_plait_sf"/>
</dbReference>